<evidence type="ECO:0000313" key="8">
    <source>
        <dbReference type="Proteomes" id="UP000054166"/>
    </source>
</evidence>
<accession>A0A0C3F4N3</accession>
<name>A0A0C3F4N3_PILCF</name>
<evidence type="ECO:0000256" key="3">
    <source>
        <dbReference type="ARBA" id="ARBA00022833"/>
    </source>
</evidence>
<dbReference type="GO" id="GO:0008270">
    <property type="term" value="F:zinc ion binding"/>
    <property type="evidence" value="ECO:0007669"/>
    <property type="project" value="UniProtKB-KW"/>
</dbReference>
<dbReference type="InParanoid" id="A0A0C3F4N3"/>
<keyword evidence="8" id="KW-1185">Reference proteome</keyword>
<evidence type="ECO:0000256" key="4">
    <source>
        <dbReference type="PROSITE-ProRule" id="PRU00134"/>
    </source>
</evidence>
<dbReference type="SUPFAM" id="SSF144232">
    <property type="entry name" value="HIT/MYND zinc finger-like"/>
    <property type="match status" value="1"/>
</dbReference>
<dbReference type="InterPro" id="IPR002893">
    <property type="entry name" value="Znf_MYND"/>
</dbReference>
<dbReference type="AlphaFoldDB" id="A0A0C3F4N3"/>
<keyword evidence="2 4" id="KW-0863">Zinc-finger</keyword>
<feature type="region of interest" description="Disordered" evidence="5">
    <location>
        <begin position="458"/>
        <end position="484"/>
    </location>
</feature>
<dbReference type="PROSITE" id="PS50865">
    <property type="entry name" value="ZF_MYND_2"/>
    <property type="match status" value="1"/>
</dbReference>
<keyword evidence="3" id="KW-0862">Zinc</keyword>
<organism evidence="7 8">
    <name type="scientific">Piloderma croceum (strain F 1598)</name>
    <dbReference type="NCBI Taxonomy" id="765440"/>
    <lineage>
        <taxon>Eukaryota</taxon>
        <taxon>Fungi</taxon>
        <taxon>Dikarya</taxon>
        <taxon>Basidiomycota</taxon>
        <taxon>Agaricomycotina</taxon>
        <taxon>Agaricomycetes</taxon>
        <taxon>Agaricomycetidae</taxon>
        <taxon>Atheliales</taxon>
        <taxon>Atheliaceae</taxon>
        <taxon>Piloderma</taxon>
    </lineage>
</organism>
<evidence type="ECO:0000256" key="1">
    <source>
        <dbReference type="ARBA" id="ARBA00022723"/>
    </source>
</evidence>
<sequence>MSRAWIETHRIPALTSSDPVEWNHAWDKSIVAEIPDYLSAHATLREANEKHLYEYSLVLRTVRDEQRRLSYASASSFLLENIEGRWMAADSSSREQHLIKGIVWTCRMSPEFEEYRAFCDEVSLPALQKEGGRGFLDLLKTFVLSHRDAGFDTIITFPSVRFDKMIRSGEQGLSKDQELFQALAKANRNIFICHFLANTQNSFSNRGETSVRIVTEPGHMSMPPSARQTKTTERGAINFCMKCCKDDQDGAQFMICSVCRRIVDRNVSYCSRQCQKEDWGHRHKAICGKALVSLEDAHKAAFGRSWSENGGGTNFQDGITEADFTYENASGVAFMVHSIGKIGPPTAPFTRSDALNRQISLLHTDASPDYFLRSTSGVFCPIVIQDIWMKSQFRSMRNEAMDSANHRAVAAIGQFMVRKYADVSGARTEFNGQDILNQLTEEYGGGVSAGVRVMDRGRAADPSGRTEIERLGEELRKLPPRSAN</sequence>
<feature type="compositionally biased region" description="Basic and acidic residues" evidence="5">
    <location>
        <begin position="458"/>
        <end position="477"/>
    </location>
</feature>
<evidence type="ECO:0000256" key="5">
    <source>
        <dbReference type="SAM" id="MobiDB-lite"/>
    </source>
</evidence>
<dbReference type="EMBL" id="KN833052">
    <property type="protein sequence ID" value="KIM75019.1"/>
    <property type="molecule type" value="Genomic_DNA"/>
</dbReference>
<dbReference type="HOGENOM" id="CLU_041170_1_0_1"/>
<dbReference type="Gene3D" id="6.10.140.2220">
    <property type="match status" value="1"/>
</dbReference>
<proteinExistence type="predicted"/>
<dbReference type="OrthoDB" id="3020010at2759"/>
<reference evidence="8" key="2">
    <citation type="submission" date="2015-01" db="EMBL/GenBank/DDBJ databases">
        <title>Evolutionary Origins and Diversification of the Mycorrhizal Mutualists.</title>
        <authorList>
            <consortium name="DOE Joint Genome Institute"/>
            <consortium name="Mycorrhizal Genomics Consortium"/>
            <person name="Kohler A."/>
            <person name="Kuo A."/>
            <person name="Nagy L.G."/>
            <person name="Floudas D."/>
            <person name="Copeland A."/>
            <person name="Barry K.W."/>
            <person name="Cichocki N."/>
            <person name="Veneault-Fourrey C."/>
            <person name="LaButti K."/>
            <person name="Lindquist E.A."/>
            <person name="Lipzen A."/>
            <person name="Lundell T."/>
            <person name="Morin E."/>
            <person name="Murat C."/>
            <person name="Riley R."/>
            <person name="Ohm R."/>
            <person name="Sun H."/>
            <person name="Tunlid A."/>
            <person name="Henrissat B."/>
            <person name="Grigoriev I.V."/>
            <person name="Hibbett D.S."/>
            <person name="Martin F."/>
        </authorList>
    </citation>
    <scope>NUCLEOTIDE SEQUENCE [LARGE SCALE GENOMIC DNA]</scope>
    <source>
        <strain evidence="8">F 1598</strain>
    </source>
</reference>
<feature type="domain" description="MYND-type" evidence="6">
    <location>
        <begin position="240"/>
        <end position="287"/>
    </location>
</feature>
<dbReference type="Pfam" id="PF01753">
    <property type="entry name" value="zf-MYND"/>
    <property type="match status" value="1"/>
</dbReference>
<protein>
    <recommendedName>
        <fullName evidence="6">MYND-type domain-containing protein</fullName>
    </recommendedName>
</protein>
<gene>
    <name evidence="7" type="ORF">PILCRDRAFT_690208</name>
</gene>
<reference evidence="7 8" key="1">
    <citation type="submission" date="2014-04" db="EMBL/GenBank/DDBJ databases">
        <authorList>
            <consortium name="DOE Joint Genome Institute"/>
            <person name="Kuo A."/>
            <person name="Tarkka M."/>
            <person name="Buscot F."/>
            <person name="Kohler A."/>
            <person name="Nagy L.G."/>
            <person name="Floudas D."/>
            <person name="Copeland A."/>
            <person name="Barry K.W."/>
            <person name="Cichocki N."/>
            <person name="Veneault-Fourrey C."/>
            <person name="LaButti K."/>
            <person name="Lindquist E.A."/>
            <person name="Lipzen A."/>
            <person name="Lundell T."/>
            <person name="Morin E."/>
            <person name="Murat C."/>
            <person name="Sun H."/>
            <person name="Tunlid A."/>
            <person name="Henrissat B."/>
            <person name="Grigoriev I.V."/>
            <person name="Hibbett D.S."/>
            <person name="Martin F."/>
            <person name="Nordberg H.P."/>
            <person name="Cantor M.N."/>
            <person name="Hua S.X."/>
        </authorList>
    </citation>
    <scope>NUCLEOTIDE SEQUENCE [LARGE SCALE GENOMIC DNA]</scope>
    <source>
        <strain evidence="7 8">F 1598</strain>
    </source>
</reference>
<dbReference type="STRING" id="765440.A0A0C3F4N3"/>
<evidence type="ECO:0000313" key="7">
    <source>
        <dbReference type="EMBL" id="KIM75019.1"/>
    </source>
</evidence>
<dbReference type="Proteomes" id="UP000054166">
    <property type="component" value="Unassembled WGS sequence"/>
</dbReference>
<evidence type="ECO:0000256" key="2">
    <source>
        <dbReference type="ARBA" id="ARBA00022771"/>
    </source>
</evidence>
<keyword evidence="1" id="KW-0479">Metal-binding</keyword>
<evidence type="ECO:0000259" key="6">
    <source>
        <dbReference type="PROSITE" id="PS50865"/>
    </source>
</evidence>